<dbReference type="EC" id="2.1.1.-" evidence="4"/>
<sequence length="254" mass="28101">MGAHFILPHPTRKHQMHTFVIDESDALDFMSKLATGRVRFDAILTDPPFPNARASRATKGTRKHELKVGNAAMSERGLDYTARWFGRLAARLLRPTGSLLMFADKDLLDVLRGPIESTGFRNRTIAVWDKGSMGTGTSFRLQHEFIVHFVLSSPEFHSNDVPSVLRHPRVAPSRRHHENEKPVELLKQLIGLTSPPDGWVLDPFAGSFNVGFACHDLGRNFVGCDLNLAHVEAARARRDGLKAIPIAATAATAV</sequence>
<dbReference type="SUPFAM" id="SSF53335">
    <property type="entry name" value="S-adenosyl-L-methionine-dependent methyltransferases"/>
    <property type="match status" value="1"/>
</dbReference>
<accession>A0ABT6FJ38</accession>
<evidence type="ECO:0000259" key="5">
    <source>
        <dbReference type="Pfam" id="PF01555"/>
    </source>
</evidence>
<protein>
    <recommendedName>
        <fullName evidence="4">Methyltransferase</fullName>
        <ecNumber evidence="4">2.1.1.-</ecNumber>
    </recommendedName>
</protein>
<evidence type="ECO:0000256" key="1">
    <source>
        <dbReference type="ARBA" id="ARBA00006594"/>
    </source>
</evidence>
<evidence type="ECO:0000256" key="3">
    <source>
        <dbReference type="ARBA" id="ARBA00022679"/>
    </source>
</evidence>
<dbReference type="Proteomes" id="UP001216907">
    <property type="component" value="Unassembled WGS sequence"/>
</dbReference>
<evidence type="ECO:0000256" key="4">
    <source>
        <dbReference type="RuleBase" id="RU362026"/>
    </source>
</evidence>
<dbReference type="RefSeq" id="WP_277863847.1">
    <property type="nucleotide sequence ID" value="NZ_JARRAG010000002.1"/>
</dbReference>
<dbReference type="GO" id="GO:0008168">
    <property type="term" value="F:methyltransferase activity"/>
    <property type="evidence" value="ECO:0007669"/>
    <property type="project" value="UniProtKB-KW"/>
</dbReference>
<proteinExistence type="inferred from homology"/>
<comment type="similarity">
    <text evidence="1 4">Belongs to the N(4)/N(6)-methyltransferase family.</text>
</comment>
<comment type="caution">
    <text evidence="6">The sequence shown here is derived from an EMBL/GenBank/DDBJ whole genome shotgun (WGS) entry which is preliminary data.</text>
</comment>
<keyword evidence="7" id="KW-1185">Reference proteome</keyword>
<keyword evidence="2 6" id="KW-0489">Methyltransferase</keyword>
<name>A0ABT6FJ38_9BACT</name>
<gene>
    <name evidence="6" type="ORF">PZE19_27720</name>
</gene>
<evidence type="ECO:0000256" key="2">
    <source>
        <dbReference type="ARBA" id="ARBA00022603"/>
    </source>
</evidence>
<dbReference type="InterPro" id="IPR029063">
    <property type="entry name" value="SAM-dependent_MTases_sf"/>
</dbReference>
<keyword evidence="3 6" id="KW-0808">Transferase</keyword>
<feature type="domain" description="DNA methylase N-4/N-6" evidence="5">
    <location>
        <begin position="41"/>
        <end position="234"/>
    </location>
</feature>
<evidence type="ECO:0000313" key="6">
    <source>
        <dbReference type="EMBL" id="MDG3007569.1"/>
    </source>
</evidence>
<dbReference type="PROSITE" id="PS00092">
    <property type="entry name" value="N6_MTASE"/>
    <property type="match status" value="1"/>
</dbReference>
<dbReference type="InterPro" id="IPR001091">
    <property type="entry name" value="RM_Methyltransferase"/>
</dbReference>
<dbReference type="InterPro" id="IPR002941">
    <property type="entry name" value="DNA_methylase_N4/N6"/>
</dbReference>
<dbReference type="Gene3D" id="3.40.50.150">
    <property type="entry name" value="Vaccinia Virus protein VP39"/>
    <property type="match status" value="1"/>
</dbReference>
<dbReference type="InterPro" id="IPR002052">
    <property type="entry name" value="DNA_methylase_N6_adenine_CS"/>
</dbReference>
<evidence type="ECO:0000313" key="7">
    <source>
        <dbReference type="Proteomes" id="UP001216907"/>
    </source>
</evidence>
<dbReference type="GO" id="GO:0032259">
    <property type="term" value="P:methylation"/>
    <property type="evidence" value="ECO:0007669"/>
    <property type="project" value="UniProtKB-KW"/>
</dbReference>
<reference evidence="6 7" key="1">
    <citation type="submission" date="2023-03" db="EMBL/GenBank/DDBJ databases">
        <title>Paludisphaera mucosa sp. nov. a novel planctomycete from northern fen.</title>
        <authorList>
            <person name="Ivanova A."/>
        </authorList>
    </citation>
    <scope>NUCLEOTIDE SEQUENCE [LARGE SCALE GENOMIC DNA]</scope>
    <source>
        <strain evidence="6 7">Pla2</strain>
    </source>
</reference>
<dbReference type="Pfam" id="PF01555">
    <property type="entry name" value="N6_N4_Mtase"/>
    <property type="match status" value="1"/>
</dbReference>
<dbReference type="PRINTS" id="PR00508">
    <property type="entry name" value="S21N4MTFRASE"/>
</dbReference>
<organism evidence="6 7">
    <name type="scientific">Paludisphaera mucosa</name>
    <dbReference type="NCBI Taxonomy" id="3030827"/>
    <lineage>
        <taxon>Bacteria</taxon>
        <taxon>Pseudomonadati</taxon>
        <taxon>Planctomycetota</taxon>
        <taxon>Planctomycetia</taxon>
        <taxon>Isosphaerales</taxon>
        <taxon>Isosphaeraceae</taxon>
        <taxon>Paludisphaera</taxon>
    </lineage>
</organism>
<dbReference type="EMBL" id="JARRAG010000002">
    <property type="protein sequence ID" value="MDG3007569.1"/>
    <property type="molecule type" value="Genomic_DNA"/>
</dbReference>